<keyword evidence="2" id="KW-0808">Transferase</keyword>
<dbReference type="GO" id="GO:0032259">
    <property type="term" value="P:methylation"/>
    <property type="evidence" value="ECO:0007669"/>
    <property type="project" value="UniProtKB-KW"/>
</dbReference>
<reference evidence="2 3" key="1">
    <citation type="submission" date="2017-06" db="EMBL/GenBank/DDBJ databases">
        <title>Sequencing and comparative analysis of myxobacterial genomes.</title>
        <authorList>
            <person name="Rupp O."/>
            <person name="Goesmann A."/>
            <person name="Sogaard-Andersen L."/>
        </authorList>
    </citation>
    <scope>NUCLEOTIDE SEQUENCE [LARGE SCALE GENOMIC DNA]</scope>
    <source>
        <strain evidence="2 3">DSM 14697</strain>
    </source>
</reference>
<proteinExistence type="predicted"/>
<gene>
    <name evidence="2" type="ORF">MYMAC_000167</name>
</gene>
<dbReference type="EMBL" id="CP022203">
    <property type="protein sequence ID" value="ATB44596.1"/>
    <property type="molecule type" value="Genomic_DNA"/>
</dbReference>
<evidence type="ECO:0000259" key="1">
    <source>
        <dbReference type="Pfam" id="PF13649"/>
    </source>
</evidence>
<dbReference type="InterPro" id="IPR029063">
    <property type="entry name" value="SAM-dependent_MTases_sf"/>
</dbReference>
<dbReference type="Gene3D" id="3.40.50.150">
    <property type="entry name" value="Vaccinia Virus protein VP39"/>
    <property type="match status" value="1"/>
</dbReference>
<organism evidence="2 3">
    <name type="scientific">Corallococcus macrosporus DSM 14697</name>
    <dbReference type="NCBI Taxonomy" id="1189310"/>
    <lineage>
        <taxon>Bacteria</taxon>
        <taxon>Pseudomonadati</taxon>
        <taxon>Myxococcota</taxon>
        <taxon>Myxococcia</taxon>
        <taxon>Myxococcales</taxon>
        <taxon>Cystobacterineae</taxon>
        <taxon>Myxococcaceae</taxon>
        <taxon>Corallococcus</taxon>
    </lineage>
</organism>
<dbReference type="CDD" id="cd02440">
    <property type="entry name" value="AdoMet_MTases"/>
    <property type="match status" value="1"/>
</dbReference>
<keyword evidence="3" id="KW-1185">Reference proteome</keyword>
<feature type="domain" description="Methyltransferase" evidence="1">
    <location>
        <begin position="84"/>
        <end position="177"/>
    </location>
</feature>
<dbReference type="AlphaFoldDB" id="A0A250JNA0"/>
<keyword evidence="2" id="KW-0489">Methyltransferase</keyword>
<dbReference type="InterPro" id="IPR041698">
    <property type="entry name" value="Methyltransf_25"/>
</dbReference>
<dbReference type="Pfam" id="PF13649">
    <property type="entry name" value="Methyltransf_25"/>
    <property type="match status" value="1"/>
</dbReference>
<evidence type="ECO:0000313" key="2">
    <source>
        <dbReference type="EMBL" id="ATB44596.1"/>
    </source>
</evidence>
<dbReference type="OrthoDB" id="9769602at2"/>
<dbReference type="PANTHER" id="PTHR44068:SF11">
    <property type="entry name" value="GERANYL DIPHOSPHATE 2-C-METHYLTRANSFERASE"/>
    <property type="match status" value="1"/>
</dbReference>
<dbReference type="KEGG" id="mmas:MYMAC_000167"/>
<dbReference type="SUPFAM" id="SSF53335">
    <property type="entry name" value="S-adenosyl-L-methionine-dependent methyltransferases"/>
    <property type="match status" value="1"/>
</dbReference>
<accession>A0A250JNA0</accession>
<dbReference type="PANTHER" id="PTHR44068">
    <property type="entry name" value="ZGC:194242"/>
    <property type="match status" value="1"/>
</dbReference>
<evidence type="ECO:0000313" key="3">
    <source>
        <dbReference type="Proteomes" id="UP000217343"/>
    </source>
</evidence>
<dbReference type="InterPro" id="IPR050447">
    <property type="entry name" value="Erg6_SMT_methyltransf"/>
</dbReference>
<name>A0A250JNA0_9BACT</name>
<dbReference type="RefSeq" id="WP_095956671.1">
    <property type="nucleotide sequence ID" value="NZ_CP022203.1"/>
</dbReference>
<sequence length="295" mass="31968">MRAEAAQPVWRRDEVSAYYEAKTERLLQRYGPGPRVHYHSGLVDGVPPPGAPRAALRTSIHAAQEALMMELSRAVGRFPDGGDVLDVGCGLGGGALYWAAEHQARVTAVTNVPSHVALVRGFAEAAGVGARVRPMLCDALSVPGRAAFDAVVAVESACYLPRAEWFRRTRALLKPGGVVAIADCFLRRPELAAGFNRYWRTNIGSLDEYLSAAHAAGLELEVRDDVSSRVVGFWSLTLELMVHERASASAHLTQHPLRALAQAGRGESCRAHLRLQQALMDGSLEYGLLVLRRAD</sequence>
<protein>
    <submittedName>
        <fullName evidence="2">SAM-dependent methyltransferase</fullName>
    </submittedName>
</protein>
<dbReference type="Proteomes" id="UP000217343">
    <property type="component" value="Chromosome"/>
</dbReference>
<dbReference type="GO" id="GO:0008168">
    <property type="term" value="F:methyltransferase activity"/>
    <property type="evidence" value="ECO:0007669"/>
    <property type="project" value="UniProtKB-KW"/>
</dbReference>